<evidence type="ECO:0000256" key="1">
    <source>
        <dbReference type="ARBA" id="ARBA00022741"/>
    </source>
</evidence>
<dbReference type="Gene3D" id="3.10.20.30">
    <property type="match status" value="1"/>
</dbReference>
<proteinExistence type="inferred from homology"/>
<dbReference type="InterPro" id="IPR016155">
    <property type="entry name" value="Mopterin_synth/thiamin_S_b"/>
</dbReference>
<dbReference type="PANTHER" id="PTHR33359:SF1">
    <property type="entry name" value="MOLYBDOPTERIN SYNTHASE SULFUR CARRIER SUBUNIT"/>
    <property type="match status" value="1"/>
</dbReference>
<evidence type="ECO:0000256" key="2">
    <source>
        <dbReference type="ARBA" id="ARBA00024200"/>
    </source>
</evidence>
<dbReference type="InterPro" id="IPR010038">
    <property type="entry name" value="MoaD_arc-typ"/>
</dbReference>
<keyword evidence="1" id="KW-0547">Nucleotide-binding</keyword>
<accession>A0ABS1GJ96</accession>
<dbReference type="RefSeq" id="WP_200674403.1">
    <property type="nucleotide sequence ID" value="NZ_JAACYA010000002.1"/>
</dbReference>
<dbReference type="InterPro" id="IPR044672">
    <property type="entry name" value="MOCS2A"/>
</dbReference>
<dbReference type="InterPro" id="IPR012675">
    <property type="entry name" value="Beta-grasp_dom_sf"/>
</dbReference>
<dbReference type="CDD" id="cd00754">
    <property type="entry name" value="Ubl_MoaD"/>
    <property type="match status" value="1"/>
</dbReference>
<dbReference type="SUPFAM" id="SSF54285">
    <property type="entry name" value="MoaD/ThiS"/>
    <property type="match status" value="1"/>
</dbReference>
<dbReference type="PANTHER" id="PTHR33359">
    <property type="entry name" value="MOLYBDOPTERIN SYNTHASE SULFUR CARRIER SUBUNIT"/>
    <property type="match status" value="1"/>
</dbReference>
<sequence length="81" mass="9159">MKVKVLYFSSIKDKIKKREEILEIPDNAAVSNLKNILKQLYPEISEVIDRVMIAVNEEYVSDETRLKEGDIIAIIPPVSGG</sequence>
<organism evidence="4 5">
    <name type="scientific">Persephonella atlantica</name>
    <dbReference type="NCBI Taxonomy" id="2699429"/>
    <lineage>
        <taxon>Bacteria</taxon>
        <taxon>Pseudomonadati</taxon>
        <taxon>Aquificota</taxon>
        <taxon>Aquificia</taxon>
        <taxon>Aquificales</taxon>
        <taxon>Hydrogenothermaceae</taxon>
        <taxon>Persephonella</taxon>
    </lineage>
</organism>
<dbReference type="Pfam" id="PF02597">
    <property type="entry name" value="ThiS"/>
    <property type="match status" value="1"/>
</dbReference>
<dbReference type="EMBL" id="JAACYA010000002">
    <property type="protein sequence ID" value="MBK3333007.1"/>
    <property type="molecule type" value="Genomic_DNA"/>
</dbReference>
<protein>
    <recommendedName>
        <fullName evidence="3">Molybdopterin synthase sulfur carrier subunit</fullName>
    </recommendedName>
</protein>
<dbReference type="NCBIfam" id="TIGR01687">
    <property type="entry name" value="moaD_arch"/>
    <property type="match status" value="1"/>
</dbReference>
<dbReference type="Proteomes" id="UP000772812">
    <property type="component" value="Unassembled WGS sequence"/>
</dbReference>
<comment type="similarity">
    <text evidence="2">Belongs to the MoaD family.</text>
</comment>
<gene>
    <name evidence="4" type="primary">moaD</name>
    <name evidence="4" type="ORF">GWK41_07990</name>
</gene>
<dbReference type="InterPro" id="IPR003749">
    <property type="entry name" value="ThiS/MoaD-like"/>
</dbReference>
<keyword evidence="5" id="KW-1185">Reference proteome</keyword>
<evidence type="ECO:0000313" key="5">
    <source>
        <dbReference type="Proteomes" id="UP000772812"/>
    </source>
</evidence>
<comment type="caution">
    <text evidence="4">The sequence shown here is derived from an EMBL/GenBank/DDBJ whole genome shotgun (WGS) entry which is preliminary data.</text>
</comment>
<name>A0ABS1GJ96_9AQUI</name>
<evidence type="ECO:0000313" key="4">
    <source>
        <dbReference type="EMBL" id="MBK3333007.1"/>
    </source>
</evidence>
<reference evidence="4 5" key="1">
    <citation type="journal article" date="2021" name="Syst. Appl. Microbiol.">
        <title>Persephonella atlantica sp. nov.: How to adapt to physico-chemical gradients in high temperature hydrothermal habitats.</title>
        <authorList>
            <person name="Francois D.X."/>
            <person name="Godfroy A."/>
            <person name="Mathien C."/>
            <person name="Aube J."/>
            <person name="Cathalot C."/>
            <person name="Lesongeur F."/>
            <person name="L'Haridon S."/>
            <person name="Philippon X."/>
            <person name="Roussel E.G."/>
        </authorList>
    </citation>
    <scope>NUCLEOTIDE SEQUENCE [LARGE SCALE GENOMIC DNA]</scope>
    <source>
        <strain evidence="4 5">MO1340</strain>
    </source>
</reference>
<dbReference type="NCBIfam" id="TIGR01682">
    <property type="entry name" value="moaD"/>
    <property type="match status" value="1"/>
</dbReference>
<evidence type="ECO:0000256" key="3">
    <source>
        <dbReference type="ARBA" id="ARBA00024247"/>
    </source>
</evidence>